<comment type="caution">
    <text evidence="2">The sequence shown here is derived from an EMBL/GenBank/DDBJ whole genome shotgun (WGS) entry which is preliminary data.</text>
</comment>
<keyword evidence="3" id="KW-1185">Reference proteome</keyword>
<evidence type="ECO:0000313" key="2">
    <source>
        <dbReference type="EMBL" id="KAK9928272.1"/>
    </source>
</evidence>
<proteinExistence type="predicted"/>
<feature type="compositionally biased region" description="Polar residues" evidence="1">
    <location>
        <begin position="90"/>
        <end position="106"/>
    </location>
</feature>
<sequence>MVQDAVLIGKKPWHEIVEEEEMGGQHCPHVSLPTRAYHELQLLNSWLAAGDASESSFSNSLEAAACVHNKILSKTQRKRLRKKVREVLKSPSTPITSTEGTTSSPQ</sequence>
<name>A0AAW1WVE1_RUBAR</name>
<reference evidence="2 3" key="1">
    <citation type="journal article" date="2023" name="G3 (Bethesda)">
        <title>A chromosome-length genome assembly and annotation of blackberry (Rubus argutus, cv. 'Hillquist').</title>
        <authorList>
            <person name="Bruna T."/>
            <person name="Aryal R."/>
            <person name="Dudchenko O."/>
            <person name="Sargent D.J."/>
            <person name="Mead D."/>
            <person name="Buti M."/>
            <person name="Cavallini A."/>
            <person name="Hytonen T."/>
            <person name="Andres J."/>
            <person name="Pham M."/>
            <person name="Weisz D."/>
            <person name="Mascagni F."/>
            <person name="Usai G."/>
            <person name="Natali L."/>
            <person name="Bassil N."/>
            <person name="Fernandez G.E."/>
            <person name="Lomsadze A."/>
            <person name="Armour M."/>
            <person name="Olukolu B."/>
            <person name="Poorten T."/>
            <person name="Britton C."/>
            <person name="Davik J."/>
            <person name="Ashrafi H."/>
            <person name="Aiden E.L."/>
            <person name="Borodovsky M."/>
            <person name="Worthington M."/>
        </authorList>
    </citation>
    <scope>NUCLEOTIDE SEQUENCE [LARGE SCALE GENOMIC DNA]</scope>
    <source>
        <strain evidence="2">PI 553951</strain>
    </source>
</reference>
<organism evidence="2 3">
    <name type="scientific">Rubus argutus</name>
    <name type="common">Southern blackberry</name>
    <dbReference type="NCBI Taxonomy" id="59490"/>
    <lineage>
        <taxon>Eukaryota</taxon>
        <taxon>Viridiplantae</taxon>
        <taxon>Streptophyta</taxon>
        <taxon>Embryophyta</taxon>
        <taxon>Tracheophyta</taxon>
        <taxon>Spermatophyta</taxon>
        <taxon>Magnoliopsida</taxon>
        <taxon>eudicotyledons</taxon>
        <taxon>Gunneridae</taxon>
        <taxon>Pentapetalae</taxon>
        <taxon>rosids</taxon>
        <taxon>fabids</taxon>
        <taxon>Rosales</taxon>
        <taxon>Rosaceae</taxon>
        <taxon>Rosoideae</taxon>
        <taxon>Rosoideae incertae sedis</taxon>
        <taxon>Rubus</taxon>
    </lineage>
</organism>
<feature type="region of interest" description="Disordered" evidence="1">
    <location>
        <begin position="84"/>
        <end position="106"/>
    </location>
</feature>
<dbReference type="EMBL" id="JBEDUW010000005">
    <property type="protein sequence ID" value="KAK9928272.1"/>
    <property type="molecule type" value="Genomic_DNA"/>
</dbReference>
<accession>A0AAW1WVE1</accession>
<evidence type="ECO:0000313" key="3">
    <source>
        <dbReference type="Proteomes" id="UP001457282"/>
    </source>
</evidence>
<gene>
    <name evidence="2" type="ORF">M0R45_025418</name>
</gene>
<protein>
    <submittedName>
        <fullName evidence="2">Uncharacterized protein</fullName>
    </submittedName>
</protein>
<dbReference type="AlphaFoldDB" id="A0AAW1WVE1"/>
<evidence type="ECO:0000256" key="1">
    <source>
        <dbReference type="SAM" id="MobiDB-lite"/>
    </source>
</evidence>
<dbReference type="Proteomes" id="UP001457282">
    <property type="component" value="Unassembled WGS sequence"/>
</dbReference>